<dbReference type="PANTHER" id="PTHR32057:SF14">
    <property type="entry name" value="PROTEIN ADENYLYLTRANSFERASE SELO, MITOCHONDRIAL"/>
    <property type="match status" value="1"/>
</dbReference>
<dbReference type="NCBIfam" id="NF000658">
    <property type="entry name" value="PRK00029.1"/>
    <property type="match status" value="1"/>
</dbReference>
<dbReference type="HAMAP" id="MF_00692">
    <property type="entry name" value="SelO"/>
    <property type="match status" value="1"/>
</dbReference>
<gene>
    <name evidence="8" type="primary">ydiU</name>
    <name evidence="8" type="synonym">selO</name>
    <name evidence="9" type="ORF">FEV53_10800</name>
</gene>
<accession>A0A547Q0H2</accession>
<evidence type="ECO:0000256" key="7">
    <source>
        <dbReference type="ARBA" id="ARBA00022842"/>
    </source>
</evidence>
<evidence type="ECO:0000256" key="8">
    <source>
        <dbReference type="HAMAP-Rule" id="MF_00692"/>
    </source>
</evidence>
<dbReference type="OrthoDB" id="9776281at2"/>
<feature type="binding site" evidence="8">
    <location>
        <position position="88"/>
    </location>
    <ligand>
        <name>ATP</name>
        <dbReference type="ChEBI" id="CHEBI:30616"/>
    </ligand>
</feature>
<dbReference type="EC" id="2.7.7.108" evidence="8"/>
<feature type="binding site" evidence="8">
    <location>
        <position position="120"/>
    </location>
    <ligand>
        <name>ATP</name>
        <dbReference type="ChEBI" id="CHEBI:30616"/>
    </ligand>
</feature>
<evidence type="ECO:0000256" key="5">
    <source>
        <dbReference type="ARBA" id="ARBA00022741"/>
    </source>
</evidence>
<sequence>MKIPFDNSYALLPDRFFARQSPTPVAEPELFALNRALAFDLGLTLDNWGDTDAAQLFSGNQIPEGADPLAAAYAGHQFGNWVPQLGDGRAVLLGEIVTPLGRRDVQLKGAGRTPWSRGGDGRAWLGPVLREYVVSEAMHALGIPTTRALAAVTTGETVWREAPLPGAILTRVAASHIRVGTFQYFSARQDVEALRTLTDHVIARHYPDADGPEGLLSAVVAAQADLIARWMSVGFIHGVMNTDNMALSGETIDYGPCAFMDGYHPARKFSSIDRFGRYAFDQQPDIAVWNLSQLASTLLPLFPDPEAAIPRLTEVLNGFAPLFRDRWTALFRAKLGLTRDEEEDATLASDLLKIMSRGEDDFTLVFRGLGDGTAAEHITDRPAFDAWSSRWQARRSRDETSAAEQVALMDRTNPAVIPRNHRIEEMIEAAVAGDRQPFDRLTAALATPFTENAELARAPRSDEIVQATFCGT</sequence>
<evidence type="ECO:0000256" key="6">
    <source>
        <dbReference type="ARBA" id="ARBA00022840"/>
    </source>
</evidence>
<evidence type="ECO:0000256" key="4">
    <source>
        <dbReference type="ARBA" id="ARBA00022723"/>
    </source>
</evidence>
<proteinExistence type="inferred from homology"/>
<keyword evidence="2 8" id="KW-0808">Transferase</keyword>
<dbReference type="EC" id="2.7.7.-" evidence="8"/>
<evidence type="ECO:0000256" key="1">
    <source>
        <dbReference type="ARBA" id="ARBA00009747"/>
    </source>
</evidence>
<dbReference type="EMBL" id="VFSV01000016">
    <property type="protein sequence ID" value="TRD19778.1"/>
    <property type="molecule type" value="Genomic_DNA"/>
</dbReference>
<feature type="binding site" evidence="8">
    <location>
        <position position="108"/>
    </location>
    <ligand>
        <name>ATP</name>
        <dbReference type="ChEBI" id="CHEBI:30616"/>
    </ligand>
</feature>
<keyword evidence="8" id="KW-0464">Manganese</keyword>
<dbReference type="InterPro" id="IPR003846">
    <property type="entry name" value="SelO"/>
</dbReference>
<feature type="binding site" evidence="8">
    <location>
        <position position="121"/>
    </location>
    <ligand>
        <name>ATP</name>
        <dbReference type="ChEBI" id="CHEBI:30616"/>
    </ligand>
</feature>
<feature type="binding site" evidence="8">
    <location>
        <position position="178"/>
    </location>
    <ligand>
        <name>ATP</name>
        <dbReference type="ChEBI" id="CHEBI:30616"/>
    </ligand>
</feature>
<comment type="similarity">
    <text evidence="1 8">Belongs to the SELO family.</text>
</comment>
<dbReference type="RefSeq" id="WP_142834826.1">
    <property type="nucleotide sequence ID" value="NZ_VFSV01000016.1"/>
</dbReference>
<keyword evidence="4 8" id="KW-0479">Metal-binding</keyword>
<comment type="cofactor">
    <cofactor evidence="8">
        <name>Mg(2+)</name>
        <dbReference type="ChEBI" id="CHEBI:18420"/>
    </cofactor>
    <cofactor evidence="8">
        <name>Mn(2+)</name>
        <dbReference type="ChEBI" id="CHEBI:29035"/>
    </cofactor>
</comment>
<dbReference type="PANTHER" id="PTHR32057">
    <property type="entry name" value="PROTEIN ADENYLYLTRANSFERASE SELO, MITOCHONDRIAL"/>
    <property type="match status" value="1"/>
</dbReference>
<dbReference type="GO" id="GO:0070733">
    <property type="term" value="F:AMPylase activity"/>
    <property type="evidence" value="ECO:0007669"/>
    <property type="project" value="UniProtKB-EC"/>
</dbReference>
<feature type="binding site" evidence="8">
    <location>
        <position position="89"/>
    </location>
    <ligand>
        <name>ATP</name>
        <dbReference type="ChEBI" id="CHEBI:30616"/>
    </ligand>
</feature>
<reference evidence="9 10" key="1">
    <citation type="submission" date="2019-06" db="EMBL/GenBank/DDBJ databases">
        <title>Paenimaribius caenipelagi gen. nov., sp. nov., isolated from a tidal flat.</title>
        <authorList>
            <person name="Yoon J.-H."/>
        </authorList>
    </citation>
    <scope>NUCLEOTIDE SEQUENCE [LARGE SCALE GENOMIC DNA]</scope>
    <source>
        <strain evidence="9 10">JBTF-M29</strain>
    </source>
</reference>
<dbReference type="AlphaFoldDB" id="A0A547Q0H2"/>
<keyword evidence="3 8" id="KW-0548">Nucleotidyltransferase</keyword>
<comment type="catalytic activity">
    <reaction evidence="8">
        <text>L-seryl-[protein] + ATP = 3-O-(5'-adenylyl)-L-seryl-[protein] + diphosphate</text>
        <dbReference type="Rhea" id="RHEA:58120"/>
        <dbReference type="Rhea" id="RHEA-COMP:9863"/>
        <dbReference type="Rhea" id="RHEA-COMP:15073"/>
        <dbReference type="ChEBI" id="CHEBI:29999"/>
        <dbReference type="ChEBI" id="CHEBI:30616"/>
        <dbReference type="ChEBI" id="CHEBI:33019"/>
        <dbReference type="ChEBI" id="CHEBI:142516"/>
        <dbReference type="EC" id="2.7.7.108"/>
    </reaction>
</comment>
<dbReference type="Pfam" id="PF02696">
    <property type="entry name" value="SelO"/>
    <property type="match status" value="1"/>
</dbReference>
<dbReference type="GO" id="GO:0030145">
    <property type="term" value="F:manganese ion binding"/>
    <property type="evidence" value="ECO:0007669"/>
    <property type="project" value="UniProtKB-UniRule"/>
</dbReference>
<evidence type="ECO:0000313" key="10">
    <source>
        <dbReference type="Proteomes" id="UP000318590"/>
    </source>
</evidence>
<dbReference type="GO" id="GO:0005524">
    <property type="term" value="F:ATP binding"/>
    <property type="evidence" value="ECO:0007669"/>
    <property type="project" value="UniProtKB-UniRule"/>
</dbReference>
<keyword evidence="6 8" id="KW-0067">ATP-binding</keyword>
<feature type="binding site" evidence="8">
    <location>
        <position position="253"/>
    </location>
    <ligand>
        <name>Mg(2+)</name>
        <dbReference type="ChEBI" id="CHEBI:18420"/>
    </ligand>
</feature>
<keyword evidence="5 8" id="KW-0547">Nucleotide-binding</keyword>
<comment type="catalytic activity">
    <reaction evidence="8">
        <text>L-seryl-[protein] + UTP = O-(5'-uridylyl)-L-seryl-[protein] + diphosphate</text>
        <dbReference type="Rhea" id="RHEA:64604"/>
        <dbReference type="Rhea" id="RHEA-COMP:9863"/>
        <dbReference type="Rhea" id="RHEA-COMP:16635"/>
        <dbReference type="ChEBI" id="CHEBI:29999"/>
        <dbReference type="ChEBI" id="CHEBI:33019"/>
        <dbReference type="ChEBI" id="CHEBI:46398"/>
        <dbReference type="ChEBI" id="CHEBI:156051"/>
    </reaction>
</comment>
<comment type="function">
    <text evidence="8">Nucleotidyltransferase involved in the post-translational modification of proteins. It can catalyze the addition of adenosine monophosphate (AMP) or uridine monophosphate (UMP) to a protein, resulting in modifications known as AMPylation and UMPylation.</text>
</comment>
<keyword evidence="7 8" id="KW-0460">Magnesium</keyword>
<evidence type="ECO:0000313" key="9">
    <source>
        <dbReference type="EMBL" id="TRD19778.1"/>
    </source>
</evidence>
<protein>
    <recommendedName>
        <fullName evidence="8">Protein nucleotidyltransferase YdiU</fullName>
        <ecNumber evidence="8">2.7.7.-</ecNumber>
    </recommendedName>
    <alternativeName>
        <fullName evidence="8">Protein adenylyltransferase YdiU</fullName>
        <ecNumber evidence="8">2.7.7.108</ecNumber>
    </alternativeName>
    <alternativeName>
        <fullName evidence="8">Protein uridylyltransferase YdiU</fullName>
        <ecNumber evidence="8">2.7.7.-</ecNumber>
    </alternativeName>
</protein>
<evidence type="ECO:0000256" key="2">
    <source>
        <dbReference type="ARBA" id="ARBA00022679"/>
    </source>
</evidence>
<feature type="binding site" evidence="8">
    <location>
        <position position="86"/>
    </location>
    <ligand>
        <name>ATP</name>
        <dbReference type="ChEBI" id="CHEBI:30616"/>
    </ligand>
</feature>
<dbReference type="Proteomes" id="UP000318590">
    <property type="component" value="Unassembled WGS sequence"/>
</dbReference>
<feature type="binding site" evidence="8">
    <location>
        <position position="244"/>
    </location>
    <ligand>
        <name>Mg(2+)</name>
        <dbReference type="ChEBI" id="CHEBI:18420"/>
    </ligand>
</feature>
<comment type="catalytic activity">
    <reaction evidence="8">
        <text>L-threonyl-[protein] + ATP = 3-O-(5'-adenylyl)-L-threonyl-[protein] + diphosphate</text>
        <dbReference type="Rhea" id="RHEA:54292"/>
        <dbReference type="Rhea" id="RHEA-COMP:11060"/>
        <dbReference type="Rhea" id="RHEA-COMP:13847"/>
        <dbReference type="ChEBI" id="CHEBI:30013"/>
        <dbReference type="ChEBI" id="CHEBI:30616"/>
        <dbReference type="ChEBI" id="CHEBI:33019"/>
        <dbReference type="ChEBI" id="CHEBI:138113"/>
        <dbReference type="EC" id="2.7.7.108"/>
    </reaction>
</comment>
<feature type="binding site" evidence="8">
    <location>
        <position position="253"/>
    </location>
    <ligand>
        <name>ATP</name>
        <dbReference type="ChEBI" id="CHEBI:30616"/>
    </ligand>
</feature>
<evidence type="ECO:0000256" key="3">
    <source>
        <dbReference type="ARBA" id="ARBA00022695"/>
    </source>
</evidence>
<comment type="catalytic activity">
    <reaction evidence="8">
        <text>L-tyrosyl-[protein] + UTP = O-(5'-uridylyl)-L-tyrosyl-[protein] + diphosphate</text>
        <dbReference type="Rhea" id="RHEA:83887"/>
        <dbReference type="Rhea" id="RHEA-COMP:10136"/>
        <dbReference type="Rhea" id="RHEA-COMP:20238"/>
        <dbReference type="ChEBI" id="CHEBI:33019"/>
        <dbReference type="ChEBI" id="CHEBI:46398"/>
        <dbReference type="ChEBI" id="CHEBI:46858"/>
        <dbReference type="ChEBI" id="CHEBI:90602"/>
    </reaction>
</comment>
<organism evidence="9 10">
    <name type="scientific">Palleronia caenipelagi</name>
    <dbReference type="NCBI Taxonomy" id="2489174"/>
    <lineage>
        <taxon>Bacteria</taxon>
        <taxon>Pseudomonadati</taxon>
        <taxon>Pseudomonadota</taxon>
        <taxon>Alphaproteobacteria</taxon>
        <taxon>Rhodobacterales</taxon>
        <taxon>Roseobacteraceae</taxon>
        <taxon>Palleronia</taxon>
    </lineage>
</organism>
<keyword evidence="10" id="KW-1185">Reference proteome</keyword>
<comment type="caution">
    <text evidence="9">The sequence shown here is derived from an EMBL/GenBank/DDBJ whole genome shotgun (WGS) entry which is preliminary data.</text>
</comment>
<comment type="catalytic activity">
    <reaction evidence="8">
        <text>L-tyrosyl-[protein] + ATP = O-(5'-adenylyl)-L-tyrosyl-[protein] + diphosphate</text>
        <dbReference type="Rhea" id="RHEA:54288"/>
        <dbReference type="Rhea" id="RHEA-COMP:10136"/>
        <dbReference type="Rhea" id="RHEA-COMP:13846"/>
        <dbReference type="ChEBI" id="CHEBI:30616"/>
        <dbReference type="ChEBI" id="CHEBI:33019"/>
        <dbReference type="ChEBI" id="CHEBI:46858"/>
        <dbReference type="ChEBI" id="CHEBI:83624"/>
        <dbReference type="EC" id="2.7.7.108"/>
    </reaction>
</comment>
<feature type="active site" description="Proton acceptor" evidence="8">
    <location>
        <position position="243"/>
    </location>
</feature>
<name>A0A547Q0H2_9RHOB</name>
<comment type="catalytic activity">
    <reaction evidence="8">
        <text>L-histidyl-[protein] + UTP = N(tele)-(5'-uridylyl)-L-histidyl-[protein] + diphosphate</text>
        <dbReference type="Rhea" id="RHEA:83891"/>
        <dbReference type="Rhea" id="RHEA-COMP:9745"/>
        <dbReference type="Rhea" id="RHEA-COMP:20239"/>
        <dbReference type="ChEBI" id="CHEBI:29979"/>
        <dbReference type="ChEBI" id="CHEBI:33019"/>
        <dbReference type="ChEBI" id="CHEBI:46398"/>
        <dbReference type="ChEBI" id="CHEBI:233474"/>
    </reaction>
</comment>
<dbReference type="GO" id="GO:0000287">
    <property type="term" value="F:magnesium ion binding"/>
    <property type="evidence" value="ECO:0007669"/>
    <property type="project" value="UniProtKB-UniRule"/>
</dbReference>
<feature type="binding site" evidence="8">
    <location>
        <position position="171"/>
    </location>
    <ligand>
        <name>ATP</name>
        <dbReference type="ChEBI" id="CHEBI:30616"/>
    </ligand>
</feature>